<accession>A0A9Q1QDL6</accession>
<protein>
    <submittedName>
        <fullName evidence="1">Uncharacterized protein</fullName>
    </submittedName>
</protein>
<dbReference type="EMBL" id="JAKOGI010000277">
    <property type="protein sequence ID" value="KAJ8437849.1"/>
    <property type="molecule type" value="Genomic_DNA"/>
</dbReference>
<sequence length="242" mass="26337">MSWTKESLTSGSALIKLAEGHAEREEALPVTGVAVPAALEIVGCPGRAGVWSPDDRLFGRRTAGRLVLSSLIGEGAEALVLSVLADRQTHDGPLPAGYKGWRLKEGVLSQSQRKTKGGKASKGHVPYLFSLLGNKKLPLFLSLMLGSGRHLFRSGIPGLEHYQLGLRLICMKQTGSQVSTKHKIDQYRNGYVPLETFLRIRRPAAARKKSFIKNFSLGSQFNSSRSLNLLLLFSGPFTDLIA</sequence>
<keyword evidence="2" id="KW-1185">Reference proteome</keyword>
<gene>
    <name evidence="1" type="ORF">Cgig2_000403</name>
</gene>
<dbReference type="Proteomes" id="UP001153076">
    <property type="component" value="Unassembled WGS sequence"/>
</dbReference>
<name>A0A9Q1QDL6_9CARY</name>
<comment type="caution">
    <text evidence="1">The sequence shown here is derived from an EMBL/GenBank/DDBJ whole genome shotgun (WGS) entry which is preliminary data.</text>
</comment>
<organism evidence="1 2">
    <name type="scientific">Carnegiea gigantea</name>
    <dbReference type="NCBI Taxonomy" id="171969"/>
    <lineage>
        <taxon>Eukaryota</taxon>
        <taxon>Viridiplantae</taxon>
        <taxon>Streptophyta</taxon>
        <taxon>Embryophyta</taxon>
        <taxon>Tracheophyta</taxon>
        <taxon>Spermatophyta</taxon>
        <taxon>Magnoliopsida</taxon>
        <taxon>eudicotyledons</taxon>
        <taxon>Gunneridae</taxon>
        <taxon>Pentapetalae</taxon>
        <taxon>Caryophyllales</taxon>
        <taxon>Cactineae</taxon>
        <taxon>Cactaceae</taxon>
        <taxon>Cactoideae</taxon>
        <taxon>Echinocereeae</taxon>
        <taxon>Carnegiea</taxon>
    </lineage>
</organism>
<evidence type="ECO:0000313" key="2">
    <source>
        <dbReference type="Proteomes" id="UP001153076"/>
    </source>
</evidence>
<evidence type="ECO:0000313" key="1">
    <source>
        <dbReference type="EMBL" id="KAJ8437849.1"/>
    </source>
</evidence>
<dbReference type="AlphaFoldDB" id="A0A9Q1QDL6"/>
<reference evidence="1" key="1">
    <citation type="submission" date="2022-04" db="EMBL/GenBank/DDBJ databases">
        <title>Carnegiea gigantea Genome sequencing and assembly v2.</title>
        <authorList>
            <person name="Copetti D."/>
            <person name="Sanderson M.J."/>
            <person name="Burquez A."/>
            <person name="Wojciechowski M.F."/>
        </authorList>
    </citation>
    <scope>NUCLEOTIDE SEQUENCE</scope>
    <source>
        <strain evidence="1">SGP5-SGP5p</strain>
        <tissue evidence="1">Aerial part</tissue>
    </source>
</reference>
<proteinExistence type="predicted"/>